<gene>
    <name evidence="13" type="ORF">EV696_10747</name>
</gene>
<dbReference type="PANTHER" id="PTHR34501">
    <property type="entry name" value="PROTEIN YDDL-RELATED"/>
    <property type="match status" value="1"/>
</dbReference>
<evidence type="ECO:0000256" key="11">
    <source>
        <dbReference type="SAM" id="SignalP"/>
    </source>
</evidence>
<dbReference type="InterPro" id="IPR001702">
    <property type="entry name" value="Porin_Gram-ve"/>
</dbReference>
<organism evidence="13 14">
    <name type="scientific">Permianibacter aggregans</name>
    <dbReference type="NCBI Taxonomy" id="1510150"/>
    <lineage>
        <taxon>Bacteria</taxon>
        <taxon>Pseudomonadati</taxon>
        <taxon>Pseudomonadota</taxon>
        <taxon>Gammaproteobacteria</taxon>
        <taxon>Pseudomonadales</taxon>
        <taxon>Pseudomonadaceae</taxon>
        <taxon>Permianibacter</taxon>
    </lineage>
</organism>
<dbReference type="PRINTS" id="PR00182">
    <property type="entry name" value="ECOLNEIPORIN"/>
</dbReference>
<dbReference type="RefSeq" id="WP_133590087.1">
    <property type="nucleotide sequence ID" value="NZ_CP037953.1"/>
</dbReference>
<dbReference type="GO" id="GO:0015288">
    <property type="term" value="F:porin activity"/>
    <property type="evidence" value="ECO:0007669"/>
    <property type="project" value="UniProtKB-KW"/>
</dbReference>
<dbReference type="OrthoDB" id="8957883at2"/>
<evidence type="ECO:0000256" key="2">
    <source>
        <dbReference type="ARBA" id="ARBA00011233"/>
    </source>
</evidence>
<keyword evidence="4" id="KW-1134">Transmembrane beta strand</keyword>
<evidence type="ECO:0000256" key="1">
    <source>
        <dbReference type="ARBA" id="ARBA00004571"/>
    </source>
</evidence>
<feature type="chain" id="PRO_5020667454" evidence="11">
    <location>
        <begin position="22"/>
        <end position="313"/>
    </location>
</feature>
<feature type="domain" description="Porin" evidence="12">
    <location>
        <begin position="10"/>
        <end position="297"/>
    </location>
</feature>
<dbReference type="PANTHER" id="PTHR34501:SF9">
    <property type="entry name" value="MAJOR OUTER MEMBRANE PROTEIN P.IA"/>
    <property type="match status" value="1"/>
</dbReference>
<comment type="subunit">
    <text evidence="2">Homotrimer.</text>
</comment>
<protein>
    <submittedName>
        <fullName evidence="13">Putative porin</fullName>
    </submittedName>
</protein>
<comment type="caution">
    <text evidence="13">The sequence shown here is derived from an EMBL/GenBank/DDBJ whole genome shotgun (WGS) entry which is preliminary data.</text>
</comment>
<evidence type="ECO:0000313" key="14">
    <source>
        <dbReference type="Proteomes" id="UP000295375"/>
    </source>
</evidence>
<dbReference type="GO" id="GO:0009279">
    <property type="term" value="C:cell outer membrane"/>
    <property type="evidence" value="ECO:0007669"/>
    <property type="project" value="UniProtKB-SubCell"/>
</dbReference>
<feature type="signal peptide" evidence="11">
    <location>
        <begin position="1"/>
        <end position="21"/>
    </location>
</feature>
<name>A0A4R6UN05_9GAMM</name>
<dbReference type="GO" id="GO:0046930">
    <property type="term" value="C:pore complex"/>
    <property type="evidence" value="ECO:0007669"/>
    <property type="project" value="UniProtKB-KW"/>
</dbReference>
<keyword evidence="5" id="KW-0812">Transmembrane</keyword>
<keyword evidence="6 11" id="KW-0732">Signal</keyword>
<dbReference type="InterPro" id="IPR050298">
    <property type="entry name" value="Gram-neg_bact_OMP"/>
</dbReference>
<keyword evidence="14" id="KW-1185">Reference proteome</keyword>
<evidence type="ECO:0000256" key="10">
    <source>
        <dbReference type="ARBA" id="ARBA00023237"/>
    </source>
</evidence>
<proteinExistence type="predicted"/>
<accession>A0A4R6UN05</accession>
<dbReference type="InterPro" id="IPR023614">
    <property type="entry name" value="Porin_dom_sf"/>
</dbReference>
<evidence type="ECO:0000259" key="12">
    <source>
        <dbReference type="Pfam" id="PF13609"/>
    </source>
</evidence>
<dbReference type="InterPro" id="IPR033900">
    <property type="entry name" value="Gram_neg_porin_domain"/>
</dbReference>
<evidence type="ECO:0000256" key="3">
    <source>
        <dbReference type="ARBA" id="ARBA00022448"/>
    </source>
</evidence>
<dbReference type="EMBL" id="SNYM01000007">
    <property type="protein sequence ID" value="TDQ48311.1"/>
    <property type="molecule type" value="Genomic_DNA"/>
</dbReference>
<keyword evidence="8" id="KW-0626">Porin</keyword>
<dbReference type="SUPFAM" id="SSF56935">
    <property type="entry name" value="Porins"/>
    <property type="match status" value="1"/>
</dbReference>
<comment type="subcellular location">
    <subcellularLocation>
        <location evidence="1">Cell outer membrane</location>
        <topology evidence="1">Multi-pass membrane protein</topology>
    </subcellularLocation>
</comment>
<keyword evidence="7" id="KW-0406">Ion transport</keyword>
<evidence type="ECO:0000256" key="4">
    <source>
        <dbReference type="ARBA" id="ARBA00022452"/>
    </source>
</evidence>
<dbReference type="AlphaFoldDB" id="A0A4R6UN05"/>
<evidence type="ECO:0000256" key="5">
    <source>
        <dbReference type="ARBA" id="ARBA00022692"/>
    </source>
</evidence>
<evidence type="ECO:0000313" key="13">
    <source>
        <dbReference type="EMBL" id="TDQ48311.1"/>
    </source>
</evidence>
<dbReference type="GO" id="GO:0034220">
    <property type="term" value="P:monoatomic ion transmembrane transport"/>
    <property type="evidence" value="ECO:0007669"/>
    <property type="project" value="InterPro"/>
</dbReference>
<evidence type="ECO:0000256" key="8">
    <source>
        <dbReference type="ARBA" id="ARBA00023114"/>
    </source>
</evidence>
<sequence>MNTRLTLIAATLAALSAPSFAGSALELYGKINVTVESEDSDASGDKVKLVSNASRFGIKGDLGISEGLEAFYQLEWEVDPADADKGSNDNIKSRNQIVGLKGSAGKVFAGRHDTPLKVAQNKVDLFNDYVGDIKTIFNGEIRASNIIQYSTPEMGGFGVNVASVLQEGKNGNDGAFDATSLSVEWSNKNVYVAVAQDSGVETYAGGAEDIDTLRVVGQFKLGNFQIGALWQEREAATDDDGMLFSLAYKAGDHTFKGQFGESDILAQGGESTSVGWDYKLAKNIQTTVFYTMYENDGANSGKDNLGLGLEVKF</sequence>
<keyword evidence="9" id="KW-0472">Membrane</keyword>
<keyword evidence="10" id="KW-0998">Cell outer membrane</keyword>
<reference evidence="13 14" key="1">
    <citation type="submission" date="2019-03" db="EMBL/GenBank/DDBJ databases">
        <title>Genomic Encyclopedia of Type Strains, Phase IV (KMG-IV): sequencing the most valuable type-strain genomes for metagenomic binning, comparative biology and taxonomic classification.</title>
        <authorList>
            <person name="Goeker M."/>
        </authorList>
    </citation>
    <scope>NUCLEOTIDE SEQUENCE [LARGE SCALE GENOMIC DNA]</scope>
    <source>
        <strain evidence="13 14">DSM 103792</strain>
    </source>
</reference>
<dbReference type="Proteomes" id="UP000295375">
    <property type="component" value="Unassembled WGS sequence"/>
</dbReference>
<dbReference type="Pfam" id="PF13609">
    <property type="entry name" value="Porin_4"/>
    <property type="match status" value="1"/>
</dbReference>
<keyword evidence="3" id="KW-0813">Transport</keyword>
<evidence type="ECO:0000256" key="6">
    <source>
        <dbReference type="ARBA" id="ARBA00022729"/>
    </source>
</evidence>
<dbReference type="CDD" id="cd00342">
    <property type="entry name" value="gram_neg_porins"/>
    <property type="match status" value="1"/>
</dbReference>
<evidence type="ECO:0000256" key="7">
    <source>
        <dbReference type="ARBA" id="ARBA00023065"/>
    </source>
</evidence>
<dbReference type="Gene3D" id="2.40.160.10">
    <property type="entry name" value="Porin"/>
    <property type="match status" value="1"/>
</dbReference>
<evidence type="ECO:0000256" key="9">
    <source>
        <dbReference type="ARBA" id="ARBA00023136"/>
    </source>
</evidence>